<feature type="domain" description="DUF4055" evidence="2">
    <location>
        <begin position="245"/>
        <end position="374"/>
    </location>
</feature>
<evidence type="ECO:0000259" key="2">
    <source>
        <dbReference type="Pfam" id="PF13264"/>
    </source>
</evidence>
<reference evidence="3 4" key="1">
    <citation type="submission" date="2018-07" db="EMBL/GenBank/DDBJ databases">
        <title>Mechanisms of high-level aminoglycoside resistance among Gram-negative pathogens in Brazil.</title>
        <authorList>
            <person name="Ballaben A.S."/>
            <person name="Darini A.L.C."/>
            <person name="Doi Y."/>
        </authorList>
    </citation>
    <scope>NUCLEOTIDE SEQUENCE [LARGE SCALE GENOMIC DNA]</scope>
    <source>
        <strain evidence="3 4">B2-305</strain>
    </source>
</reference>
<evidence type="ECO:0000256" key="1">
    <source>
        <dbReference type="SAM" id="Coils"/>
    </source>
</evidence>
<dbReference type="EMBL" id="QORE01000706">
    <property type="protein sequence ID" value="RCI73124.1"/>
    <property type="molecule type" value="Genomic_DNA"/>
</dbReference>
<evidence type="ECO:0000313" key="4">
    <source>
        <dbReference type="Proteomes" id="UP000253594"/>
    </source>
</evidence>
<organism evidence="3 4">
    <name type="scientific">Pseudomonas aeruginosa</name>
    <dbReference type="NCBI Taxonomy" id="287"/>
    <lineage>
        <taxon>Bacteria</taxon>
        <taxon>Pseudomonadati</taxon>
        <taxon>Pseudomonadota</taxon>
        <taxon>Gammaproteobacteria</taxon>
        <taxon>Pseudomonadales</taxon>
        <taxon>Pseudomonadaceae</taxon>
        <taxon>Pseudomonas</taxon>
    </lineage>
</organism>
<dbReference type="RefSeq" id="WP_114064685.1">
    <property type="nucleotide sequence ID" value="NZ_CP115225.1"/>
</dbReference>
<accession>A0A367M6V3</accession>
<evidence type="ECO:0000313" key="3">
    <source>
        <dbReference type="EMBL" id="RCI73124.1"/>
    </source>
</evidence>
<comment type="caution">
    <text evidence="3">The sequence shown here is derived from an EMBL/GenBank/DDBJ whole genome shotgun (WGS) entry which is preliminary data.</text>
</comment>
<dbReference type="AlphaFoldDB" id="A0A367M6V3"/>
<sequence>MSDSVCQCCAAVEEMREHWKLIDCIKGGTSAMREAGEAYLPKRQLETREDYEARLKLATLHPAFEETVGAMVGRVFAKPVVIGDDVPQEIADLLTDVDTEGRDLQVFAQDWFRGGLEYGLKFALVEIPQRPEDLPNTRQAEQQAGFRPYGVLIEPGQVLGWKTGKVAGVDSLTQFRFRTCRVEEVDEFTDESVEQIRVIEPHRHRVFEEGKDGWEMVSDTPNTLGFIPLVPYYTARTGFLTAKPPLLELAHLVAKHWWLQSSLDSLVDVACVPILVMTGVDSGDELAIGARSAVKLPRESDMKYVEHTGAAIKTAREQLDSLQEEMRQAGAKLVEKSTQVMTAKQSGEESAKETSKLAMMCQGLQDSLVLFLSYFSLALNNRAEGGTVQLQPNLDPDYAPAETMGVLQRMRDGGSLSDQTLFNEAQRRGMLAEDLDWESEQERIRNQEPAI</sequence>
<dbReference type="Proteomes" id="UP000253594">
    <property type="component" value="Unassembled WGS sequence"/>
</dbReference>
<dbReference type="InterPro" id="IPR025129">
    <property type="entry name" value="DUF4055"/>
</dbReference>
<protein>
    <submittedName>
        <fullName evidence="3">DUF4055 domain-containing protein</fullName>
    </submittedName>
</protein>
<feature type="coiled-coil region" evidence="1">
    <location>
        <begin position="305"/>
        <end position="339"/>
    </location>
</feature>
<dbReference type="Pfam" id="PF13264">
    <property type="entry name" value="DUF4055"/>
    <property type="match status" value="1"/>
</dbReference>
<name>A0A367M6V3_PSEAI</name>
<keyword evidence="1" id="KW-0175">Coiled coil</keyword>
<proteinExistence type="predicted"/>
<gene>
    <name evidence="3" type="ORF">DT376_20010</name>
</gene>